<keyword evidence="3" id="KW-1185">Reference proteome</keyword>
<evidence type="ECO:0000313" key="3">
    <source>
        <dbReference type="Proteomes" id="UP001597295"/>
    </source>
</evidence>
<reference evidence="3" key="1">
    <citation type="journal article" date="2019" name="Int. J. Syst. Evol. Microbiol.">
        <title>The Global Catalogue of Microorganisms (GCM) 10K type strain sequencing project: providing services to taxonomists for standard genome sequencing and annotation.</title>
        <authorList>
            <consortium name="The Broad Institute Genomics Platform"/>
            <consortium name="The Broad Institute Genome Sequencing Center for Infectious Disease"/>
            <person name="Wu L."/>
            <person name="Ma J."/>
        </authorList>
    </citation>
    <scope>NUCLEOTIDE SEQUENCE [LARGE SCALE GENOMIC DNA]</scope>
    <source>
        <strain evidence="3">CGMCC 1.19062</strain>
    </source>
</reference>
<keyword evidence="1" id="KW-0732">Signal</keyword>
<organism evidence="2 3">
    <name type="scientific">Lacibacterium aquatile</name>
    <dbReference type="NCBI Taxonomy" id="1168082"/>
    <lineage>
        <taxon>Bacteria</taxon>
        <taxon>Pseudomonadati</taxon>
        <taxon>Pseudomonadota</taxon>
        <taxon>Alphaproteobacteria</taxon>
        <taxon>Rhodospirillales</taxon>
        <taxon>Rhodospirillaceae</taxon>
    </lineage>
</organism>
<protein>
    <submittedName>
        <fullName evidence="2">Uncharacterized protein</fullName>
    </submittedName>
</protein>
<comment type="caution">
    <text evidence="2">The sequence shown here is derived from an EMBL/GenBank/DDBJ whole genome shotgun (WGS) entry which is preliminary data.</text>
</comment>
<name>A0ABW5DSQ6_9PROT</name>
<evidence type="ECO:0000313" key="2">
    <source>
        <dbReference type="EMBL" id="MFD2264117.1"/>
    </source>
</evidence>
<feature type="chain" id="PRO_5045300717" evidence="1">
    <location>
        <begin position="24"/>
        <end position="132"/>
    </location>
</feature>
<sequence>MRKMTVLGLGLASALLGSSPLRASTIGTVEMTCPYDGVKFTATLQMSGSSFGMMLDFRPFGAMTTPWPLAVCPTNGFVFYNQTIAPEELERLRPYVFSDDYRALQGEKPYFRAAHLAERAGLPRQQVTWLFV</sequence>
<feature type="signal peptide" evidence="1">
    <location>
        <begin position="1"/>
        <end position="23"/>
    </location>
</feature>
<gene>
    <name evidence="2" type="ORF">ACFSM5_14545</name>
</gene>
<accession>A0ABW5DSQ6</accession>
<dbReference type="EMBL" id="JBHUIP010000012">
    <property type="protein sequence ID" value="MFD2264117.1"/>
    <property type="molecule type" value="Genomic_DNA"/>
</dbReference>
<evidence type="ECO:0000256" key="1">
    <source>
        <dbReference type="SAM" id="SignalP"/>
    </source>
</evidence>
<proteinExistence type="predicted"/>
<dbReference type="Proteomes" id="UP001597295">
    <property type="component" value="Unassembled WGS sequence"/>
</dbReference>
<dbReference type="RefSeq" id="WP_379877156.1">
    <property type="nucleotide sequence ID" value="NZ_JBHUIP010000012.1"/>
</dbReference>